<dbReference type="SUPFAM" id="SSF51735">
    <property type="entry name" value="NAD(P)-binding Rossmann-fold domains"/>
    <property type="match status" value="1"/>
</dbReference>
<organism evidence="4 5">
    <name type="scientific">Sphingobium herbicidovorans (strain ATCC 700291 / DSM 11019 / CCUG 56400 / KCTC 2939 / LMG 18315 / NBRC 16415 / MH)</name>
    <name type="common">Sphingomonas herbicidovorans</name>
    <dbReference type="NCBI Taxonomy" id="1219045"/>
    <lineage>
        <taxon>Bacteria</taxon>
        <taxon>Pseudomonadati</taxon>
        <taxon>Pseudomonadota</taxon>
        <taxon>Alphaproteobacteria</taxon>
        <taxon>Sphingomonadales</taxon>
        <taxon>Sphingomonadaceae</taxon>
        <taxon>Sphingobium</taxon>
    </lineage>
</organism>
<dbReference type="PATRIC" id="fig|1219045.3.peg.3295"/>
<keyword evidence="2" id="KW-0560">Oxidoreductase</keyword>
<dbReference type="STRING" id="76947.GCA_002080435_03341"/>
<dbReference type="AlphaFoldDB" id="A0A086P626"/>
<dbReference type="PRINTS" id="PR00081">
    <property type="entry name" value="GDHRDH"/>
</dbReference>
<reference evidence="4" key="1">
    <citation type="submission" date="2014-08" db="EMBL/GenBank/DDBJ databases">
        <title>Draft genome sequences of Sphingobium herbicidovorans.</title>
        <authorList>
            <person name="Gan H.M."/>
            <person name="Gan H.Y."/>
            <person name="Savka M.A."/>
        </authorList>
    </citation>
    <scope>NUCLEOTIDE SEQUENCE [LARGE SCALE GENOMIC DNA]</scope>
    <source>
        <strain evidence="4">NBRC 16415</strain>
    </source>
</reference>
<comment type="similarity">
    <text evidence="1 3">Belongs to the short-chain dehydrogenases/reductases (SDR) family.</text>
</comment>
<dbReference type="Gene3D" id="3.40.50.720">
    <property type="entry name" value="NAD(P)-binding Rossmann-like Domain"/>
    <property type="match status" value="1"/>
</dbReference>
<evidence type="ECO:0000256" key="1">
    <source>
        <dbReference type="ARBA" id="ARBA00006484"/>
    </source>
</evidence>
<gene>
    <name evidence="4" type="ORF">BV98_003244</name>
</gene>
<name>A0A086P626_SPHHM</name>
<sequence>MSEMRFDDKVAIVTGAGGGLGKAYAKLLAARGAKVLVNDLGGNFQGEGKDSGYAESAAREIRDAGGMAEANGDTVATPAGAAAIVGDAVKRWGRVDILVNNAGIVSASGTLATVTDEQWDNDMAVSASGTFYLCRAVWDGMLERNFGRIVNISSGSWFGMGSAVPYPAAKGAVWAMTRGLASATRAQGKDVKINAIMPIAGSRMTQLMGPEIHGLMERDFPARAVAPVVAMLAHDSTPCNGEMFTAGGGGYTRVFAGVTQGYRATDKDWTPETALAQFDQVMDTTGFHIPEGSMDEAALYTSDVPWEAFKAFIK</sequence>
<dbReference type="GO" id="GO:0016491">
    <property type="term" value="F:oxidoreductase activity"/>
    <property type="evidence" value="ECO:0007669"/>
    <property type="project" value="UniProtKB-KW"/>
</dbReference>
<accession>A0A086P626</accession>
<dbReference type="InterPro" id="IPR020904">
    <property type="entry name" value="Sc_DH/Rdtase_CS"/>
</dbReference>
<dbReference type="InterPro" id="IPR051687">
    <property type="entry name" value="Peroxisomal_Beta-Oxidation"/>
</dbReference>
<dbReference type="eggNOG" id="COG1028">
    <property type="taxonomic scope" value="Bacteria"/>
</dbReference>
<dbReference type="InterPro" id="IPR036291">
    <property type="entry name" value="NAD(P)-bd_dom_sf"/>
</dbReference>
<evidence type="ECO:0000313" key="5">
    <source>
        <dbReference type="Proteomes" id="UP000024284"/>
    </source>
</evidence>
<evidence type="ECO:0000256" key="3">
    <source>
        <dbReference type="RuleBase" id="RU000363"/>
    </source>
</evidence>
<dbReference type="EMBL" id="JFZA02000045">
    <property type="protein sequence ID" value="KFG88844.1"/>
    <property type="molecule type" value="Genomic_DNA"/>
</dbReference>
<keyword evidence="5" id="KW-1185">Reference proteome</keyword>
<dbReference type="Proteomes" id="UP000024284">
    <property type="component" value="Unassembled WGS sequence"/>
</dbReference>
<protein>
    <submittedName>
        <fullName evidence="4">Oxidoreductase</fullName>
    </submittedName>
</protein>
<dbReference type="PANTHER" id="PTHR45024:SF2">
    <property type="entry name" value="SCP2 DOMAIN-CONTAINING PROTEIN"/>
    <property type="match status" value="1"/>
</dbReference>
<dbReference type="PANTHER" id="PTHR45024">
    <property type="entry name" value="DEHYDROGENASES, SHORT CHAIN"/>
    <property type="match status" value="1"/>
</dbReference>
<comment type="caution">
    <text evidence="4">The sequence shown here is derived from an EMBL/GenBank/DDBJ whole genome shotgun (WGS) entry which is preliminary data.</text>
</comment>
<dbReference type="Pfam" id="PF00106">
    <property type="entry name" value="adh_short"/>
    <property type="match status" value="1"/>
</dbReference>
<dbReference type="PROSITE" id="PS00061">
    <property type="entry name" value="ADH_SHORT"/>
    <property type="match status" value="1"/>
</dbReference>
<evidence type="ECO:0000256" key="2">
    <source>
        <dbReference type="ARBA" id="ARBA00023002"/>
    </source>
</evidence>
<dbReference type="InterPro" id="IPR002347">
    <property type="entry name" value="SDR_fam"/>
</dbReference>
<dbReference type="PRINTS" id="PR00080">
    <property type="entry name" value="SDRFAMILY"/>
</dbReference>
<evidence type="ECO:0000313" key="4">
    <source>
        <dbReference type="EMBL" id="KFG88844.1"/>
    </source>
</evidence>
<dbReference type="RefSeq" id="WP_157704832.1">
    <property type="nucleotide sequence ID" value="NZ_BCZD01000011.1"/>
</dbReference>
<proteinExistence type="inferred from homology"/>